<accession>A0A8X7CB83</accession>
<organism evidence="1 2">
    <name type="scientific">Trichonephila inaurata madagascariensis</name>
    <dbReference type="NCBI Taxonomy" id="2747483"/>
    <lineage>
        <taxon>Eukaryota</taxon>
        <taxon>Metazoa</taxon>
        <taxon>Ecdysozoa</taxon>
        <taxon>Arthropoda</taxon>
        <taxon>Chelicerata</taxon>
        <taxon>Arachnida</taxon>
        <taxon>Araneae</taxon>
        <taxon>Araneomorphae</taxon>
        <taxon>Entelegynae</taxon>
        <taxon>Araneoidea</taxon>
        <taxon>Nephilidae</taxon>
        <taxon>Trichonephila</taxon>
        <taxon>Trichonephila inaurata</taxon>
    </lineage>
</organism>
<proteinExistence type="predicted"/>
<evidence type="ECO:0000313" key="1">
    <source>
        <dbReference type="EMBL" id="GFY58504.1"/>
    </source>
</evidence>
<sequence>MTRNAILKSRTVMLSRLNGSQSIMSFRAFCWRTECSWKMMMIFWGENGMNVVTTFKCWFCESHVAFKEMKIFEGKVIKNLKRASYLFVKVSGNFEDIHSLSPDIVSVYDVKRYLKVTS</sequence>
<comment type="caution">
    <text evidence="1">The sequence shown here is derived from an EMBL/GenBank/DDBJ whole genome shotgun (WGS) entry which is preliminary data.</text>
</comment>
<gene>
    <name evidence="1" type="ORF">TNIN_75931</name>
</gene>
<dbReference type="EMBL" id="BMAV01012125">
    <property type="protein sequence ID" value="GFY58504.1"/>
    <property type="molecule type" value="Genomic_DNA"/>
</dbReference>
<reference evidence="1" key="1">
    <citation type="submission" date="2020-08" db="EMBL/GenBank/DDBJ databases">
        <title>Multicomponent nature underlies the extraordinary mechanical properties of spider dragline silk.</title>
        <authorList>
            <person name="Kono N."/>
            <person name="Nakamura H."/>
            <person name="Mori M."/>
            <person name="Yoshida Y."/>
            <person name="Ohtoshi R."/>
            <person name="Malay A.D."/>
            <person name="Moran D.A.P."/>
            <person name="Tomita M."/>
            <person name="Numata K."/>
            <person name="Arakawa K."/>
        </authorList>
    </citation>
    <scope>NUCLEOTIDE SEQUENCE</scope>
</reference>
<dbReference type="AlphaFoldDB" id="A0A8X7CB83"/>
<dbReference type="Proteomes" id="UP000886998">
    <property type="component" value="Unassembled WGS sequence"/>
</dbReference>
<keyword evidence="2" id="KW-1185">Reference proteome</keyword>
<evidence type="ECO:0000313" key="2">
    <source>
        <dbReference type="Proteomes" id="UP000886998"/>
    </source>
</evidence>
<protein>
    <submittedName>
        <fullName evidence="1">Uncharacterized protein</fullName>
    </submittedName>
</protein>
<name>A0A8X7CB83_9ARAC</name>